<feature type="compositionally biased region" description="Basic and acidic residues" evidence="1">
    <location>
        <begin position="143"/>
        <end position="157"/>
    </location>
</feature>
<name>A0A2H1W776_SPOFR</name>
<evidence type="ECO:0000256" key="1">
    <source>
        <dbReference type="SAM" id="MobiDB-lite"/>
    </source>
</evidence>
<sequence length="181" mass="20476">MQRQIVLHRLELRQVLVAEWRERLQRPTAGFNIIEAIRPVLVDWLGRIHGSLSFHVTQLLSVHGCFGKEPDTRCHHCVHYEEDSAQHTLVECVAWYEQRRTLKSEVGEDLSPPIVVQKMIRSAESWDAVVSFCEDVMSQKEAAERDRQAHRASKESKNCSLSTPLNGSGDGGLGEVPVTPL</sequence>
<evidence type="ECO:0000313" key="2">
    <source>
        <dbReference type="EMBL" id="SOQ48893.1"/>
    </source>
</evidence>
<organism evidence="2">
    <name type="scientific">Spodoptera frugiperda</name>
    <name type="common">Fall armyworm</name>
    <dbReference type="NCBI Taxonomy" id="7108"/>
    <lineage>
        <taxon>Eukaryota</taxon>
        <taxon>Metazoa</taxon>
        <taxon>Ecdysozoa</taxon>
        <taxon>Arthropoda</taxon>
        <taxon>Hexapoda</taxon>
        <taxon>Insecta</taxon>
        <taxon>Pterygota</taxon>
        <taxon>Neoptera</taxon>
        <taxon>Endopterygota</taxon>
        <taxon>Lepidoptera</taxon>
        <taxon>Glossata</taxon>
        <taxon>Ditrysia</taxon>
        <taxon>Noctuoidea</taxon>
        <taxon>Noctuidae</taxon>
        <taxon>Amphipyrinae</taxon>
        <taxon>Spodoptera</taxon>
    </lineage>
</organism>
<dbReference type="EMBL" id="ODYU01006757">
    <property type="protein sequence ID" value="SOQ48893.1"/>
    <property type="molecule type" value="Genomic_DNA"/>
</dbReference>
<accession>A0A2H1W776</accession>
<proteinExistence type="predicted"/>
<protein>
    <submittedName>
        <fullName evidence="2">SFRICE_033471</fullName>
    </submittedName>
</protein>
<reference evidence="2" key="1">
    <citation type="submission" date="2016-07" db="EMBL/GenBank/DDBJ databases">
        <authorList>
            <person name="Bretaudeau A."/>
        </authorList>
    </citation>
    <scope>NUCLEOTIDE SEQUENCE</scope>
    <source>
        <strain evidence="2">Rice</strain>
        <tissue evidence="2">Whole body</tissue>
    </source>
</reference>
<gene>
    <name evidence="2" type="ORF">SFRICE_033471</name>
</gene>
<feature type="region of interest" description="Disordered" evidence="1">
    <location>
        <begin position="143"/>
        <end position="181"/>
    </location>
</feature>
<dbReference type="AlphaFoldDB" id="A0A2H1W776"/>